<reference evidence="11 12" key="1">
    <citation type="journal article" date="2019" name="Microorganisms">
        <title>Genome Insights into the Novel Species Microvirga brassicacearum, a Rapeseed Endophyte with Biotechnological Potential.</title>
        <authorList>
            <person name="Jimenez-Gomez A."/>
            <person name="Saati-Santamaria Z."/>
            <person name="Igual J.M."/>
            <person name="Rivas R."/>
            <person name="Mateos P.F."/>
            <person name="Garcia-Fraile P."/>
        </authorList>
    </citation>
    <scope>NUCLEOTIDE SEQUENCE [LARGE SCALE GENOMIC DNA]</scope>
    <source>
        <strain evidence="11 12">CDVBN77</strain>
    </source>
</reference>
<comment type="function">
    <text evidence="10">Forms passive diffusion pores that allow small molecular weight hydrophilic materials across the outer membrane.</text>
</comment>
<comment type="subcellular location">
    <subcellularLocation>
        <location evidence="10">Cell outer membrane</location>
        <topology evidence="10">Multi-pass membrane protein</topology>
    </subcellularLocation>
</comment>
<evidence type="ECO:0000256" key="2">
    <source>
        <dbReference type="ARBA" id="ARBA00022448"/>
    </source>
</evidence>
<keyword evidence="7 10" id="KW-0626">Porin</keyword>
<evidence type="ECO:0000256" key="3">
    <source>
        <dbReference type="ARBA" id="ARBA00022452"/>
    </source>
</evidence>
<dbReference type="Pfam" id="PF02530">
    <property type="entry name" value="Porin_2"/>
    <property type="match status" value="1"/>
</dbReference>
<comment type="domain">
    <text evidence="10">Consists of 16-stranded beta-barrel sheets, with large surface-exposed loops, that form a transmembrane pore at the center of each barrel. The pore is partially ocluded by a peptide loop that folds into the pore lumen.</text>
</comment>
<keyword evidence="2 10" id="KW-0813">Transport</keyword>
<protein>
    <recommendedName>
        <fullName evidence="10">Porin</fullName>
    </recommendedName>
</protein>
<evidence type="ECO:0000256" key="7">
    <source>
        <dbReference type="ARBA" id="ARBA00023114"/>
    </source>
</evidence>
<proteinExistence type="inferred from homology"/>
<keyword evidence="3 10" id="KW-1134">Transmembrane beta strand</keyword>
<evidence type="ECO:0000256" key="5">
    <source>
        <dbReference type="ARBA" id="ARBA00022729"/>
    </source>
</evidence>
<evidence type="ECO:0000256" key="1">
    <source>
        <dbReference type="ARBA" id="ARBA00009521"/>
    </source>
</evidence>
<feature type="chain" id="PRO_5024468632" description="Porin" evidence="10">
    <location>
        <begin position="24"/>
        <end position="447"/>
    </location>
</feature>
<gene>
    <name evidence="11" type="ORF">FEZ63_16545</name>
</gene>
<evidence type="ECO:0000256" key="9">
    <source>
        <dbReference type="ARBA" id="ARBA00023237"/>
    </source>
</evidence>
<evidence type="ECO:0000313" key="12">
    <source>
        <dbReference type="Proteomes" id="UP000325684"/>
    </source>
</evidence>
<dbReference type="AlphaFoldDB" id="A0A5N3P7Z6"/>
<accession>A0A5N3P7Z6</accession>
<keyword evidence="9 10" id="KW-0998">Cell outer membrane</keyword>
<evidence type="ECO:0000313" key="11">
    <source>
        <dbReference type="EMBL" id="KAB0265848.1"/>
    </source>
</evidence>
<dbReference type="Proteomes" id="UP000325684">
    <property type="component" value="Unassembled WGS sequence"/>
</dbReference>
<dbReference type="RefSeq" id="WP_150946486.1">
    <property type="nucleotide sequence ID" value="NZ_VCMV01000026.1"/>
</dbReference>
<keyword evidence="4 10" id="KW-0812">Transmembrane</keyword>
<dbReference type="SUPFAM" id="SSF56935">
    <property type="entry name" value="Porins"/>
    <property type="match status" value="1"/>
</dbReference>
<dbReference type="GO" id="GO:0009279">
    <property type="term" value="C:cell outer membrane"/>
    <property type="evidence" value="ECO:0007669"/>
    <property type="project" value="UniProtKB-SubCell"/>
</dbReference>
<sequence length="447" mass="47458">MKLVKSLLLGTVAGLAAVAGAQAADLPSKKAAPVEYVRVCSTYGAGFFYIPGTETCLRVGGRVRADYLWNTPNRQGLIRGRDIDSVGFRARGRIQLDARTATAYGLLRSVVRFEITRSSASPFGATGNIATSPNVAQAFIQFGGLTAGRVTSFFSNGDLPTGHMGTLRFDDAPDVDLLAYTFSFGNGFSATLSVEDGLERRSNNFIAGGPFATGLDYAGQRAPDVVANLKYAGTWGTAQLSGAVHQIRSNNLFTNAAGFSDFPDTEYGFAVAATVGVNLPALAPGDALWFAATYADGALTYLDGGNSGSIISPRTDLLGNNIGLVDAYVNTLSGDLKKGRGWSLAGGLRHYWTPQIRSNFFGSYLRVNYSGGAAFVDAFGTTVGLPDFSEYRVGANIFWQPVSGLDLGVEVIYANVDPRGRLAVPGFVNTISSSDSWEGRLRVQRDF</sequence>
<name>A0A5N3P7Z6_9HYPH</name>
<dbReference type="GO" id="GO:0046930">
    <property type="term" value="C:pore complex"/>
    <property type="evidence" value="ECO:0007669"/>
    <property type="project" value="UniProtKB-KW"/>
</dbReference>
<comment type="similarity">
    <text evidence="1 10">Belongs to the alphaproteobacteria porin family.</text>
</comment>
<keyword evidence="8 10" id="KW-0472">Membrane</keyword>
<feature type="signal peptide" evidence="10">
    <location>
        <begin position="1"/>
        <end position="23"/>
    </location>
</feature>
<keyword evidence="6 10" id="KW-0406">Ion transport</keyword>
<dbReference type="InterPro" id="IPR003684">
    <property type="entry name" value="Porin_alphabac"/>
</dbReference>
<keyword evidence="12" id="KW-1185">Reference proteome</keyword>
<dbReference type="OrthoDB" id="7801681at2"/>
<dbReference type="GO" id="GO:0015288">
    <property type="term" value="F:porin activity"/>
    <property type="evidence" value="ECO:0007669"/>
    <property type="project" value="UniProtKB-KW"/>
</dbReference>
<evidence type="ECO:0000256" key="10">
    <source>
        <dbReference type="RuleBase" id="RU364005"/>
    </source>
</evidence>
<dbReference type="EMBL" id="VCMV01000026">
    <property type="protein sequence ID" value="KAB0265848.1"/>
    <property type="molecule type" value="Genomic_DNA"/>
</dbReference>
<evidence type="ECO:0000256" key="4">
    <source>
        <dbReference type="ARBA" id="ARBA00022692"/>
    </source>
</evidence>
<organism evidence="11 12">
    <name type="scientific">Microvirga brassicacearum</name>
    <dbReference type="NCBI Taxonomy" id="2580413"/>
    <lineage>
        <taxon>Bacteria</taxon>
        <taxon>Pseudomonadati</taxon>
        <taxon>Pseudomonadota</taxon>
        <taxon>Alphaproteobacteria</taxon>
        <taxon>Hyphomicrobiales</taxon>
        <taxon>Methylobacteriaceae</taxon>
        <taxon>Microvirga</taxon>
    </lineage>
</organism>
<dbReference type="GO" id="GO:0006811">
    <property type="term" value="P:monoatomic ion transport"/>
    <property type="evidence" value="ECO:0007669"/>
    <property type="project" value="UniProtKB-KW"/>
</dbReference>
<evidence type="ECO:0000256" key="8">
    <source>
        <dbReference type="ARBA" id="ARBA00023136"/>
    </source>
</evidence>
<evidence type="ECO:0000256" key="6">
    <source>
        <dbReference type="ARBA" id="ARBA00023065"/>
    </source>
</evidence>
<keyword evidence="5 10" id="KW-0732">Signal</keyword>
<comment type="caution">
    <text evidence="11">The sequence shown here is derived from an EMBL/GenBank/DDBJ whole genome shotgun (WGS) entry which is preliminary data.</text>
</comment>